<protein>
    <submittedName>
        <fullName evidence="2">Uncharacterized protein</fullName>
    </submittedName>
</protein>
<name>A0A9E6N9G4_9CAUD</name>
<dbReference type="EMBL" id="MZ333135">
    <property type="protein sequence ID" value="QXG07806.1"/>
    <property type="molecule type" value="Genomic_DNA"/>
</dbReference>
<accession>A0A9E6N9G4</accession>
<organism evidence="2 3">
    <name type="scientific">Erwinia phage Zoomie</name>
    <dbReference type="NCBI Taxonomy" id="2851072"/>
    <lineage>
        <taxon>Viruses</taxon>
        <taxon>Duplodnaviria</taxon>
        <taxon>Heunggongvirae</taxon>
        <taxon>Uroviricota</taxon>
        <taxon>Caudoviricetes</taxon>
        <taxon>Autographivirales</taxon>
        <taxon>Autoscriptoviridae</taxon>
        <taxon>Slopekvirinae</taxon>
        <taxon>Zoomievirus</taxon>
        <taxon>Zoomievirus zoomie</taxon>
    </lineage>
</organism>
<proteinExistence type="predicted"/>
<feature type="compositionally biased region" description="Basic and acidic residues" evidence="1">
    <location>
        <begin position="33"/>
        <end position="47"/>
    </location>
</feature>
<evidence type="ECO:0000256" key="1">
    <source>
        <dbReference type="SAM" id="MobiDB-lite"/>
    </source>
</evidence>
<keyword evidence="3" id="KW-1185">Reference proteome</keyword>
<feature type="region of interest" description="Disordered" evidence="1">
    <location>
        <begin position="1"/>
        <end position="69"/>
    </location>
</feature>
<dbReference type="Proteomes" id="UP001055587">
    <property type="component" value="Segment"/>
</dbReference>
<reference evidence="2" key="1">
    <citation type="submission" date="2021-06" db="EMBL/GenBank/DDBJ databases">
        <title>Four novel Curtobacterium phages isolated from Environmental samples.</title>
        <authorList>
            <person name="Alanin K.W.S."/>
            <person name="Djurhuus A.M."/>
            <person name="Olsen N.S."/>
            <person name="Carstens A.B."/>
            <person name="Nielsen T.K."/>
            <person name="Kot W."/>
            <person name="Hansen L.H."/>
        </authorList>
    </citation>
    <scope>NUCLEOTIDE SEQUENCE</scope>
</reference>
<evidence type="ECO:0000313" key="2">
    <source>
        <dbReference type="EMBL" id="QXG07806.1"/>
    </source>
</evidence>
<sequence length="69" mass="7734">MRKRKRQMLAGMQDAMKHGKLREVSGALAAPEPMKKLSHNEQREPVRGKQKHKGSSKTPGGWYTAGMFA</sequence>
<evidence type="ECO:0000313" key="3">
    <source>
        <dbReference type="Proteomes" id="UP001055587"/>
    </source>
</evidence>